<dbReference type="CDD" id="cd17535">
    <property type="entry name" value="REC_NarL-like"/>
    <property type="match status" value="1"/>
</dbReference>
<accession>A0A372GFQ1</accession>
<dbReference type="GO" id="GO:0016020">
    <property type="term" value="C:membrane"/>
    <property type="evidence" value="ECO:0007669"/>
    <property type="project" value="InterPro"/>
</dbReference>
<reference evidence="6 7" key="1">
    <citation type="submission" date="2018-08" db="EMBL/GenBank/DDBJ databases">
        <title>Actinomadura spongicola sp. nov., isolated from marine sponge Leucetta chagosensis.</title>
        <authorList>
            <person name="Li L."/>
            <person name="Lin H.W."/>
        </authorList>
    </citation>
    <scope>NUCLEOTIDE SEQUENCE [LARGE SCALE GENOMIC DNA]</scope>
    <source>
        <strain evidence="6 7">LHW52907</strain>
    </source>
</reference>
<feature type="domain" description="Response regulatory" evidence="5">
    <location>
        <begin position="16"/>
        <end position="132"/>
    </location>
</feature>
<dbReference type="Pfam" id="PF00072">
    <property type="entry name" value="Response_reg"/>
    <property type="match status" value="1"/>
</dbReference>
<dbReference type="Gene3D" id="3.30.565.10">
    <property type="entry name" value="Histidine kinase-like ATPase, C-terminal domain"/>
    <property type="match status" value="1"/>
</dbReference>
<dbReference type="RefSeq" id="WP_117400888.1">
    <property type="nucleotide sequence ID" value="NZ_QVNQ01000005.1"/>
</dbReference>
<evidence type="ECO:0000256" key="3">
    <source>
        <dbReference type="ARBA" id="ARBA00023012"/>
    </source>
</evidence>
<dbReference type="PANTHER" id="PTHR24421:SF63">
    <property type="entry name" value="SENSOR HISTIDINE KINASE DESK"/>
    <property type="match status" value="1"/>
</dbReference>
<keyword evidence="1" id="KW-0808">Transferase</keyword>
<dbReference type="EMBL" id="QVNQ01000005">
    <property type="protein sequence ID" value="RFS84200.1"/>
    <property type="molecule type" value="Genomic_DNA"/>
</dbReference>
<proteinExistence type="predicted"/>
<dbReference type="AlphaFoldDB" id="A0A372GFQ1"/>
<dbReference type="InterPro" id="IPR011006">
    <property type="entry name" value="CheY-like_superfamily"/>
</dbReference>
<dbReference type="GO" id="GO:0046983">
    <property type="term" value="F:protein dimerization activity"/>
    <property type="evidence" value="ECO:0007669"/>
    <property type="project" value="InterPro"/>
</dbReference>
<comment type="caution">
    <text evidence="6">The sequence shown here is derived from an EMBL/GenBank/DDBJ whole genome shotgun (WGS) entry which is preliminary data.</text>
</comment>
<dbReference type="OrthoDB" id="5241784at2"/>
<dbReference type="SUPFAM" id="SSF52172">
    <property type="entry name" value="CheY-like"/>
    <property type="match status" value="1"/>
</dbReference>
<name>A0A372GFQ1_9ACTN</name>
<comment type="caution">
    <text evidence="4">Lacks conserved residue(s) required for the propagation of feature annotation.</text>
</comment>
<gene>
    <name evidence="6" type="ORF">D0T12_18845</name>
</gene>
<dbReference type="PANTHER" id="PTHR24421">
    <property type="entry name" value="NITRATE/NITRITE SENSOR PROTEIN NARX-RELATED"/>
    <property type="match status" value="1"/>
</dbReference>
<evidence type="ECO:0000256" key="4">
    <source>
        <dbReference type="PROSITE-ProRule" id="PRU00169"/>
    </source>
</evidence>
<evidence type="ECO:0000256" key="1">
    <source>
        <dbReference type="ARBA" id="ARBA00022679"/>
    </source>
</evidence>
<sequence>MTDVLPPCPAASKTYSVLVAEPETSARAVLAAALGAAPRLDVVGEVADADEVVLRAARTRPDVVVMGAGAPGMSVAAATRRLRNATDPPEIVVLADPADHARGREVLRAGASCLLPRDSPPERLVCAIPAVAAGYVVMAPAFADQMMEGSTRRDLHDVLGRTLAAINRKGELVARLLVAQPDRARAELETVLALARRSIAEVRALAAGYHLGDLATEIEQVRADLEVMGVRVETARVPPALPRPIQEAFGWVAREAAANVIRHSEAGHCRIEIWTGGRTAHLRITNDGARRAGPGAAGTGLAGLAARLRVVGGALVHGPGPDLTYRVEATAPLGG</sequence>
<dbReference type="Gene3D" id="3.40.50.2300">
    <property type="match status" value="1"/>
</dbReference>
<dbReference type="SUPFAM" id="SSF55874">
    <property type="entry name" value="ATPase domain of HSP90 chaperone/DNA topoisomerase II/histidine kinase"/>
    <property type="match status" value="1"/>
</dbReference>
<dbReference type="Proteomes" id="UP000262882">
    <property type="component" value="Unassembled WGS sequence"/>
</dbReference>
<keyword evidence="7" id="KW-1185">Reference proteome</keyword>
<evidence type="ECO:0000313" key="6">
    <source>
        <dbReference type="EMBL" id="RFS84200.1"/>
    </source>
</evidence>
<dbReference type="InterPro" id="IPR011712">
    <property type="entry name" value="Sig_transdc_His_kin_sub3_dim/P"/>
</dbReference>
<dbReference type="Pfam" id="PF07730">
    <property type="entry name" value="HisKA_3"/>
    <property type="match status" value="1"/>
</dbReference>
<dbReference type="InterPro" id="IPR058245">
    <property type="entry name" value="NreC/VraR/RcsB-like_REC"/>
</dbReference>
<keyword evidence="3" id="KW-0902">Two-component regulatory system</keyword>
<dbReference type="CDD" id="cd16917">
    <property type="entry name" value="HATPase_UhpB-NarQ-NarX-like"/>
    <property type="match status" value="1"/>
</dbReference>
<dbReference type="InterPro" id="IPR050482">
    <property type="entry name" value="Sensor_HK_TwoCompSys"/>
</dbReference>
<dbReference type="Gene3D" id="1.20.5.1930">
    <property type="match status" value="1"/>
</dbReference>
<dbReference type="InterPro" id="IPR036890">
    <property type="entry name" value="HATPase_C_sf"/>
</dbReference>
<dbReference type="GO" id="GO:0000155">
    <property type="term" value="F:phosphorelay sensor kinase activity"/>
    <property type="evidence" value="ECO:0007669"/>
    <property type="project" value="InterPro"/>
</dbReference>
<organism evidence="6 7">
    <name type="scientific">Actinomadura spongiicola</name>
    <dbReference type="NCBI Taxonomy" id="2303421"/>
    <lineage>
        <taxon>Bacteria</taxon>
        <taxon>Bacillati</taxon>
        <taxon>Actinomycetota</taxon>
        <taxon>Actinomycetes</taxon>
        <taxon>Streptosporangiales</taxon>
        <taxon>Thermomonosporaceae</taxon>
        <taxon>Actinomadura</taxon>
    </lineage>
</organism>
<protein>
    <submittedName>
        <fullName evidence="6">Response regulator</fullName>
    </submittedName>
</protein>
<dbReference type="SMART" id="SM00448">
    <property type="entry name" value="REC"/>
    <property type="match status" value="1"/>
</dbReference>
<dbReference type="InterPro" id="IPR001789">
    <property type="entry name" value="Sig_transdc_resp-reg_receiver"/>
</dbReference>
<keyword evidence="2" id="KW-0418">Kinase</keyword>
<evidence type="ECO:0000259" key="5">
    <source>
        <dbReference type="PROSITE" id="PS50110"/>
    </source>
</evidence>
<evidence type="ECO:0000313" key="7">
    <source>
        <dbReference type="Proteomes" id="UP000262882"/>
    </source>
</evidence>
<evidence type="ECO:0000256" key="2">
    <source>
        <dbReference type="ARBA" id="ARBA00022777"/>
    </source>
</evidence>
<dbReference type="PROSITE" id="PS50110">
    <property type="entry name" value="RESPONSE_REGULATORY"/>
    <property type="match status" value="1"/>
</dbReference>